<keyword evidence="2" id="KW-1185">Reference proteome</keyword>
<name>A0A380TZZ3_9PAST</name>
<dbReference type="EMBL" id="UFRQ01000003">
    <property type="protein sequence ID" value="SUT93795.1"/>
    <property type="molecule type" value="Genomic_DNA"/>
</dbReference>
<gene>
    <name evidence="1" type="ORF">NCTC10801_02049</name>
</gene>
<proteinExistence type="predicted"/>
<evidence type="ECO:0000313" key="2">
    <source>
        <dbReference type="Proteomes" id="UP000254649"/>
    </source>
</evidence>
<dbReference type="AlphaFoldDB" id="A0A380TZZ3"/>
<accession>A0A380TZZ3</accession>
<reference evidence="1 2" key="1">
    <citation type="submission" date="2018-06" db="EMBL/GenBank/DDBJ databases">
        <authorList>
            <consortium name="Pathogen Informatics"/>
            <person name="Doyle S."/>
        </authorList>
    </citation>
    <scope>NUCLEOTIDE SEQUENCE [LARGE SCALE GENOMIC DNA]</scope>
    <source>
        <strain evidence="1 2">NCTC10801</strain>
    </source>
</reference>
<dbReference type="Proteomes" id="UP000254649">
    <property type="component" value="Unassembled WGS sequence"/>
</dbReference>
<protein>
    <submittedName>
        <fullName evidence="1">Uncharacterized protein</fullName>
    </submittedName>
</protein>
<evidence type="ECO:0000313" key="1">
    <source>
        <dbReference type="EMBL" id="SUT93795.1"/>
    </source>
</evidence>
<sequence length="131" mass="15603">MSKKYRVILNVWLDIEFCAEWEIDFSFKNFDKTVVEPISDVEQAIREMNDFWSESPYDNEPFKEHLEYWLKSATLAIHRIYNNTALWKPEDLTKHLFTNEDGFGIGECGIKLVSYIDEFELAEHMLNIEEV</sequence>
<organism evidence="1 2">
    <name type="scientific">[Actinobacillus] rossii</name>
    <dbReference type="NCBI Taxonomy" id="123820"/>
    <lineage>
        <taxon>Bacteria</taxon>
        <taxon>Pseudomonadati</taxon>
        <taxon>Pseudomonadota</taxon>
        <taxon>Gammaproteobacteria</taxon>
        <taxon>Pasteurellales</taxon>
        <taxon>Pasteurellaceae</taxon>
    </lineage>
</organism>